<dbReference type="FunFam" id="3.40.640.10:FF:000004">
    <property type="entry name" value="Acetylornithine aminotransferase"/>
    <property type="match status" value="1"/>
</dbReference>
<name>H2J5N4_MARPK</name>
<evidence type="ECO:0000256" key="3">
    <source>
        <dbReference type="ARBA" id="ARBA00022679"/>
    </source>
</evidence>
<dbReference type="GO" id="GO:0042802">
    <property type="term" value="F:identical protein binding"/>
    <property type="evidence" value="ECO:0007669"/>
    <property type="project" value="TreeGrafter"/>
</dbReference>
<dbReference type="InterPro" id="IPR050103">
    <property type="entry name" value="Class-III_PLP-dep_AT"/>
</dbReference>
<evidence type="ECO:0000313" key="6">
    <source>
        <dbReference type="EMBL" id="AEX85020.1"/>
    </source>
</evidence>
<dbReference type="InterPro" id="IPR049704">
    <property type="entry name" value="Aminotrans_3_PPA_site"/>
</dbReference>
<dbReference type="RefSeq" id="WP_014296092.1">
    <property type="nucleotide sequence ID" value="NC_016751.1"/>
</dbReference>
<organism evidence="6 7">
    <name type="scientific">Marinitoga piezophila (strain DSM 14283 / JCM 11233 / KA3)</name>
    <dbReference type="NCBI Taxonomy" id="443254"/>
    <lineage>
        <taxon>Bacteria</taxon>
        <taxon>Thermotogati</taxon>
        <taxon>Thermotogota</taxon>
        <taxon>Thermotogae</taxon>
        <taxon>Petrotogales</taxon>
        <taxon>Petrotogaceae</taxon>
        <taxon>Marinitoga</taxon>
    </lineage>
</organism>
<dbReference type="Gene3D" id="3.40.640.10">
    <property type="entry name" value="Type I PLP-dependent aspartate aminotransferase-like (Major domain)"/>
    <property type="match status" value="1"/>
</dbReference>
<dbReference type="CDD" id="cd00610">
    <property type="entry name" value="OAT_like"/>
    <property type="match status" value="1"/>
</dbReference>
<keyword evidence="3 6" id="KW-0808">Transferase</keyword>
<dbReference type="PANTHER" id="PTHR11986">
    <property type="entry name" value="AMINOTRANSFERASE CLASS III"/>
    <property type="match status" value="1"/>
</dbReference>
<keyword evidence="2 6" id="KW-0032">Aminotransferase</keyword>
<dbReference type="GO" id="GO:0030170">
    <property type="term" value="F:pyridoxal phosphate binding"/>
    <property type="evidence" value="ECO:0007669"/>
    <property type="project" value="InterPro"/>
</dbReference>
<dbReference type="InterPro" id="IPR015421">
    <property type="entry name" value="PyrdxlP-dep_Trfase_major"/>
</dbReference>
<dbReference type="STRING" id="443254.Marpi_0579"/>
<dbReference type="Gene3D" id="3.90.1150.10">
    <property type="entry name" value="Aspartate Aminotransferase, domain 1"/>
    <property type="match status" value="1"/>
</dbReference>
<evidence type="ECO:0000256" key="2">
    <source>
        <dbReference type="ARBA" id="ARBA00022576"/>
    </source>
</evidence>
<dbReference type="eggNOG" id="COG4992">
    <property type="taxonomic scope" value="Bacteria"/>
</dbReference>
<evidence type="ECO:0000256" key="5">
    <source>
        <dbReference type="RuleBase" id="RU003560"/>
    </source>
</evidence>
<reference evidence="7" key="2">
    <citation type="submission" date="2012-01" db="EMBL/GenBank/DDBJ databases">
        <title>Complete sequence of chromosome of Marinitoga piezophila KA3.</title>
        <authorList>
            <person name="Lucas S."/>
            <person name="Han J."/>
            <person name="Lapidus A."/>
            <person name="Cheng J.-F."/>
            <person name="Goodwin L."/>
            <person name="Pitluck S."/>
            <person name="Peters L."/>
            <person name="Mikhailova N."/>
            <person name="Teshima H."/>
            <person name="Detter J.C."/>
            <person name="Han C."/>
            <person name="Tapia R."/>
            <person name="Land M."/>
            <person name="Hauser L."/>
            <person name="Kyrpides N."/>
            <person name="Ivanova N."/>
            <person name="Pagani I."/>
            <person name="Jebbar M."/>
            <person name="Vannier P."/>
            <person name="Oger P."/>
            <person name="Cario A."/>
            <person name="Bartlett D."/>
            <person name="Noll K.M."/>
            <person name="Woyke T."/>
        </authorList>
    </citation>
    <scope>NUCLEOTIDE SEQUENCE [LARGE SCALE GENOMIC DNA]</scope>
    <source>
        <strain evidence="7">DSM 14283 / JCM 11233 / KA3</strain>
    </source>
</reference>
<dbReference type="InterPro" id="IPR015424">
    <property type="entry name" value="PyrdxlP-dep_Trfase"/>
</dbReference>
<comment type="cofactor">
    <cofactor evidence="1">
        <name>pyridoxal 5'-phosphate</name>
        <dbReference type="ChEBI" id="CHEBI:597326"/>
    </cofactor>
</comment>
<protein>
    <submittedName>
        <fullName evidence="6">Ornithine/acetylornithine aminotransferase</fullName>
    </submittedName>
</protein>
<dbReference type="InterPro" id="IPR015422">
    <property type="entry name" value="PyrdxlP-dep_Trfase_small"/>
</dbReference>
<keyword evidence="7" id="KW-1185">Reference proteome</keyword>
<dbReference type="SUPFAM" id="SSF53383">
    <property type="entry name" value="PLP-dependent transferases"/>
    <property type="match status" value="1"/>
</dbReference>
<dbReference type="InterPro" id="IPR005814">
    <property type="entry name" value="Aminotrans_3"/>
</dbReference>
<comment type="similarity">
    <text evidence="5">Belongs to the class-III pyridoxal-phosphate-dependent aminotransferase family.</text>
</comment>
<dbReference type="PIRSF" id="PIRSF000521">
    <property type="entry name" value="Transaminase_4ab_Lys_Orn"/>
    <property type="match status" value="1"/>
</dbReference>
<evidence type="ECO:0000256" key="1">
    <source>
        <dbReference type="ARBA" id="ARBA00001933"/>
    </source>
</evidence>
<proteinExistence type="inferred from homology"/>
<gene>
    <name evidence="6" type="ordered locus">Marpi_0579</name>
</gene>
<dbReference type="EMBL" id="CP003257">
    <property type="protein sequence ID" value="AEX85020.1"/>
    <property type="molecule type" value="Genomic_DNA"/>
</dbReference>
<dbReference type="GO" id="GO:0008483">
    <property type="term" value="F:transaminase activity"/>
    <property type="evidence" value="ECO:0007669"/>
    <property type="project" value="UniProtKB-KW"/>
</dbReference>
<dbReference type="Pfam" id="PF00202">
    <property type="entry name" value="Aminotran_3"/>
    <property type="match status" value="1"/>
</dbReference>
<evidence type="ECO:0000313" key="7">
    <source>
        <dbReference type="Proteomes" id="UP000007161"/>
    </source>
</evidence>
<dbReference type="AlphaFoldDB" id="H2J5N4"/>
<reference evidence="6 7" key="1">
    <citation type="journal article" date="2012" name="J. Bacteriol.">
        <title>Complete Genome Sequence of the Thermophilic, Piezophilic, Heterotrophic Bacterium Marinitoga piezophila KA3.</title>
        <authorList>
            <person name="Lucas S."/>
            <person name="Han J."/>
            <person name="Lapidus A."/>
            <person name="Cheng J.F."/>
            <person name="Goodwin L.A."/>
            <person name="Pitluck S."/>
            <person name="Peters L."/>
            <person name="Mikhailova N."/>
            <person name="Teshima H."/>
            <person name="Detter J.C."/>
            <person name="Han C."/>
            <person name="Tapia R."/>
            <person name="Land M."/>
            <person name="Hauser L."/>
            <person name="Kyrpides N.C."/>
            <person name="Ivanova N."/>
            <person name="Pagani I."/>
            <person name="Vannier P."/>
            <person name="Oger P."/>
            <person name="Bartlett D.H."/>
            <person name="Noll K.M."/>
            <person name="Woyke T."/>
            <person name="Jebbar M."/>
        </authorList>
    </citation>
    <scope>NUCLEOTIDE SEQUENCE [LARGE SCALE GENOMIC DNA]</scope>
    <source>
        <strain evidence="7">DSM 14283 / JCM 11233 / KA3</strain>
    </source>
</reference>
<dbReference type="Proteomes" id="UP000007161">
    <property type="component" value="Chromosome"/>
</dbReference>
<dbReference type="HOGENOM" id="CLU_016922_10_1_0"/>
<evidence type="ECO:0000256" key="4">
    <source>
        <dbReference type="ARBA" id="ARBA00022898"/>
    </source>
</evidence>
<sequence>MILEMYDYFDIEVEKAEGIYIYDKKENKYIDTFSGIGVMAFGHSYKPLLLKFQEKMKKYMHISNFFLDEDALYVAEKLISFTGKKGKVFFTNSGTEAVEAALKAIKKISHNKKNKIIYFKNGFHGRTLGALSINGFENLKAPFRPLLSKCQEFLFNDVNGFNDYMEHHGEEVIAIFVEPIQGSGGIIPITDDFSKAINFWKEKYNYLIISDEIQAGIGRTGKFYSYEHFNLKPDIITLGKALGGGLPLGATLFLEETAEILTKGDHGSTFAPNPVSIAGAKYIVDNIPHMLNDIEEKGNYFFEKLENLNSFKIMDIRGKGLMIGIELDDSYHELKKIALSKGLLLNMIQNNFVIRLLPALNIKYDEIDKIINIMEGLIC</sequence>
<dbReference type="PANTHER" id="PTHR11986:SF79">
    <property type="entry name" value="ACETYLORNITHINE AMINOTRANSFERASE, MITOCHONDRIAL"/>
    <property type="match status" value="1"/>
</dbReference>
<dbReference type="KEGG" id="mpz:Marpi_0579"/>
<dbReference type="PROSITE" id="PS00600">
    <property type="entry name" value="AA_TRANSFER_CLASS_3"/>
    <property type="match status" value="1"/>
</dbReference>
<keyword evidence="4 5" id="KW-0663">Pyridoxal phosphate</keyword>
<accession>H2J5N4</accession>